<dbReference type="WBParaSite" id="ACRNAN_scaffold5906.g17133.t3">
    <property type="protein sequence ID" value="ACRNAN_scaffold5906.g17133.t3"/>
    <property type="gene ID" value="ACRNAN_scaffold5906.g17133"/>
</dbReference>
<protein>
    <submittedName>
        <fullName evidence="2">Uncharacterized protein</fullName>
    </submittedName>
</protein>
<sequence length="150" mass="17442">MSTTSNDQSSDSTEAFIVMYKWSRENVKQSEVIFQSQREDSIKRGQRMSSNTVVDWKNFCRDIAAEYCLNYKPKLGGPNMTTVFRRRTIFIPVQLPQANNADRFYGHGNQIVEDVAYSLAGRQRLSTHGILEFNVRFDDYGDTEVVYYHF</sequence>
<evidence type="ECO:0000313" key="1">
    <source>
        <dbReference type="Proteomes" id="UP000887540"/>
    </source>
</evidence>
<proteinExistence type="predicted"/>
<dbReference type="Proteomes" id="UP000887540">
    <property type="component" value="Unplaced"/>
</dbReference>
<evidence type="ECO:0000313" key="2">
    <source>
        <dbReference type="WBParaSite" id="ACRNAN_scaffold5906.g17133.t3"/>
    </source>
</evidence>
<reference evidence="2" key="1">
    <citation type="submission" date="2022-11" db="UniProtKB">
        <authorList>
            <consortium name="WormBaseParasite"/>
        </authorList>
    </citation>
    <scope>IDENTIFICATION</scope>
</reference>
<accession>A0A914E5W7</accession>
<organism evidence="1 2">
    <name type="scientific">Acrobeloides nanus</name>
    <dbReference type="NCBI Taxonomy" id="290746"/>
    <lineage>
        <taxon>Eukaryota</taxon>
        <taxon>Metazoa</taxon>
        <taxon>Ecdysozoa</taxon>
        <taxon>Nematoda</taxon>
        <taxon>Chromadorea</taxon>
        <taxon>Rhabditida</taxon>
        <taxon>Tylenchina</taxon>
        <taxon>Cephalobomorpha</taxon>
        <taxon>Cephaloboidea</taxon>
        <taxon>Cephalobidae</taxon>
        <taxon>Acrobeloides</taxon>
    </lineage>
</organism>
<name>A0A914E5W7_9BILA</name>
<keyword evidence="1" id="KW-1185">Reference proteome</keyword>
<dbReference type="AlphaFoldDB" id="A0A914E5W7"/>